<dbReference type="GO" id="GO:0016020">
    <property type="term" value="C:membrane"/>
    <property type="evidence" value="ECO:0007669"/>
    <property type="project" value="UniProtKB-SubCell"/>
</dbReference>
<dbReference type="GO" id="GO:0019829">
    <property type="term" value="F:ATPase-coupled monoatomic cation transmembrane transporter activity"/>
    <property type="evidence" value="ECO:0007669"/>
    <property type="project" value="TreeGrafter"/>
</dbReference>
<dbReference type="OrthoDB" id="48943at2759"/>
<dbReference type="InterPro" id="IPR001757">
    <property type="entry name" value="P_typ_ATPase"/>
</dbReference>
<dbReference type="PANTHER" id="PTHR45630:SF8">
    <property type="entry name" value="CATION-TRANSPORTING ATPASE"/>
    <property type="match status" value="1"/>
</dbReference>
<keyword evidence="2" id="KW-0597">Phosphoprotein</keyword>
<evidence type="ECO:0000256" key="1">
    <source>
        <dbReference type="ARBA" id="ARBA00004141"/>
    </source>
</evidence>
<dbReference type="GO" id="GO:0005524">
    <property type="term" value="F:ATP binding"/>
    <property type="evidence" value="ECO:0007669"/>
    <property type="project" value="UniProtKB-KW"/>
</dbReference>
<dbReference type="InterPro" id="IPR036412">
    <property type="entry name" value="HAD-like_sf"/>
</dbReference>
<dbReference type="SUPFAM" id="SSF56784">
    <property type="entry name" value="HAD-like"/>
    <property type="match status" value="1"/>
</dbReference>
<protein>
    <submittedName>
        <fullName evidence="12">Putative cation-transporting ATPase 13A3</fullName>
    </submittedName>
</protein>
<dbReference type="InterPro" id="IPR023298">
    <property type="entry name" value="ATPase_P-typ_TM_dom_sf"/>
</dbReference>
<keyword evidence="6" id="KW-0067">ATP-binding</keyword>
<dbReference type="InterPro" id="IPR006544">
    <property type="entry name" value="P-type_TPase_V"/>
</dbReference>
<gene>
    <name evidence="12" type="ORF">BpHYR1_042145</name>
</gene>
<dbReference type="GO" id="GO:0015203">
    <property type="term" value="F:polyamine transmembrane transporter activity"/>
    <property type="evidence" value="ECO:0007669"/>
    <property type="project" value="TreeGrafter"/>
</dbReference>
<keyword evidence="7" id="KW-0460">Magnesium</keyword>
<sequence>MTGYSFGCLRRYFPQIFEKVLLNGVIYARMSPDQKAQLVEHLISLGYGVSMCGDGANDCSALKAAHVGISLSEAEASVASPFTSKIQNISCVPEVIKEGRAALVTSFGVFKYMALYSMIQFTSFMTNLADPQFLYVDLFLITPVAVFMSANKAYEKIAVKRPLGSLVGFVNICSIIFQIILVGLFQVGALFYVSQQPWYVKNRGDPDHFKKNNKSMEGTCVFLISTFQYVIMAFVFSKGPPFRQPLIKNFYFVFSLIILTALNIWITLSPVEWVMHLLSMKKLDPKNEFSPFRFTLVALGFIFLVFSYAIEDTIVDTEWFKNFGKKIIRKKEPKNKYKRIQKVLDSDAQWPNINKITFNN</sequence>
<feature type="transmembrane region" description="Helical" evidence="11">
    <location>
        <begin position="249"/>
        <end position="271"/>
    </location>
</feature>
<keyword evidence="8" id="KW-1278">Translocase</keyword>
<evidence type="ECO:0000256" key="6">
    <source>
        <dbReference type="ARBA" id="ARBA00022840"/>
    </source>
</evidence>
<keyword evidence="4" id="KW-0479">Metal-binding</keyword>
<feature type="transmembrane region" description="Helical" evidence="11">
    <location>
        <begin position="101"/>
        <end position="121"/>
    </location>
</feature>
<evidence type="ECO:0000256" key="9">
    <source>
        <dbReference type="ARBA" id="ARBA00022989"/>
    </source>
</evidence>
<dbReference type="GO" id="GO:0006874">
    <property type="term" value="P:intracellular calcium ion homeostasis"/>
    <property type="evidence" value="ECO:0007669"/>
    <property type="project" value="TreeGrafter"/>
</dbReference>
<name>A0A3M7QVW2_BRAPC</name>
<dbReference type="SUPFAM" id="SSF81665">
    <property type="entry name" value="Calcium ATPase, transmembrane domain M"/>
    <property type="match status" value="1"/>
</dbReference>
<dbReference type="GO" id="GO:0016887">
    <property type="term" value="F:ATP hydrolysis activity"/>
    <property type="evidence" value="ECO:0007669"/>
    <property type="project" value="InterPro"/>
</dbReference>
<keyword evidence="9 11" id="KW-1133">Transmembrane helix</keyword>
<feature type="transmembrane region" description="Helical" evidence="11">
    <location>
        <begin position="216"/>
        <end position="237"/>
    </location>
</feature>
<evidence type="ECO:0000256" key="10">
    <source>
        <dbReference type="ARBA" id="ARBA00023136"/>
    </source>
</evidence>
<feature type="transmembrane region" description="Helical" evidence="11">
    <location>
        <begin position="166"/>
        <end position="193"/>
    </location>
</feature>
<evidence type="ECO:0000313" key="12">
    <source>
        <dbReference type="EMBL" id="RNA15085.1"/>
    </source>
</evidence>
<accession>A0A3M7QVW2</accession>
<evidence type="ECO:0000256" key="5">
    <source>
        <dbReference type="ARBA" id="ARBA00022741"/>
    </source>
</evidence>
<dbReference type="InterPro" id="IPR023214">
    <property type="entry name" value="HAD_sf"/>
</dbReference>
<feature type="transmembrane region" description="Helical" evidence="11">
    <location>
        <begin position="291"/>
        <end position="310"/>
    </location>
</feature>
<evidence type="ECO:0000256" key="4">
    <source>
        <dbReference type="ARBA" id="ARBA00022723"/>
    </source>
</evidence>
<dbReference type="Gene3D" id="3.40.50.1000">
    <property type="entry name" value="HAD superfamily/HAD-like"/>
    <property type="match status" value="1"/>
</dbReference>
<evidence type="ECO:0000313" key="13">
    <source>
        <dbReference type="Proteomes" id="UP000276133"/>
    </source>
</evidence>
<keyword evidence="13" id="KW-1185">Reference proteome</keyword>
<dbReference type="EMBL" id="REGN01005048">
    <property type="protein sequence ID" value="RNA15085.1"/>
    <property type="molecule type" value="Genomic_DNA"/>
</dbReference>
<dbReference type="PANTHER" id="PTHR45630">
    <property type="entry name" value="CATION-TRANSPORTING ATPASE-RELATED"/>
    <property type="match status" value="1"/>
</dbReference>
<feature type="transmembrane region" description="Helical" evidence="11">
    <location>
        <begin position="133"/>
        <end position="154"/>
    </location>
</feature>
<proteinExistence type="predicted"/>
<dbReference type="GO" id="GO:0140358">
    <property type="term" value="F:P-type transmembrane transporter activity"/>
    <property type="evidence" value="ECO:0007669"/>
    <property type="project" value="InterPro"/>
</dbReference>
<evidence type="ECO:0000256" key="2">
    <source>
        <dbReference type="ARBA" id="ARBA00022553"/>
    </source>
</evidence>
<comment type="caution">
    <text evidence="12">The sequence shown here is derived from an EMBL/GenBank/DDBJ whole genome shotgun (WGS) entry which is preliminary data.</text>
</comment>
<keyword evidence="3 11" id="KW-0812">Transmembrane</keyword>
<dbReference type="NCBIfam" id="TIGR01494">
    <property type="entry name" value="ATPase_P-type"/>
    <property type="match status" value="1"/>
</dbReference>
<evidence type="ECO:0000256" key="11">
    <source>
        <dbReference type="SAM" id="Phobius"/>
    </source>
</evidence>
<keyword evidence="5" id="KW-0547">Nucleotide-binding</keyword>
<evidence type="ECO:0000256" key="7">
    <source>
        <dbReference type="ARBA" id="ARBA00022842"/>
    </source>
</evidence>
<dbReference type="PROSITE" id="PS01229">
    <property type="entry name" value="COF_2"/>
    <property type="match status" value="1"/>
</dbReference>
<reference evidence="12 13" key="1">
    <citation type="journal article" date="2018" name="Sci. Rep.">
        <title>Genomic signatures of local adaptation to the degree of environmental predictability in rotifers.</title>
        <authorList>
            <person name="Franch-Gras L."/>
            <person name="Hahn C."/>
            <person name="Garcia-Roger E.M."/>
            <person name="Carmona M.J."/>
            <person name="Serra M."/>
            <person name="Gomez A."/>
        </authorList>
    </citation>
    <scope>NUCLEOTIDE SEQUENCE [LARGE SCALE GENOMIC DNA]</scope>
    <source>
        <strain evidence="12">HYR1</strain>
    </source>
</reference>
<keyword evidence="10 11" id="KW-0472">Membrane</keyword>
<comment type="subcellular location">
    <subcellularLocation>
        <location evidence="1">Membrane</location>
        <topology evidence="1">Multi-pass membrane protein</topology>
    </subcellularLocation>
</comment>
<evidence type="ECO:0000256" key="8">
    <source>
        <dbReference type="ARBA" id="ARBA00022967"/>
    </source>
</evidence>
<evidence type="ECO:0000256" key="3">
    <source>
        <dbReference type="ARBA" id="ARBA00022692"/>
    </source>
</evidence>
<organism evidence="12 13">
    <name type="scientific">Brachionus plicatilis</name>
    <name type="common">Marine rotifer</name>
    <name type="synonym">Brachionus muelleri</name>
    <dbReference type="NCBI Taxonomy" id="10195"/>
    <lineage>
        <taxon>Eukaryota</taxon>
        <taxon>Metazoa</taxon>
        <taxon>Spiralia</taxon>
        <taxon>Gnathifera</taxon>
        <taxon>Rotifera</taxon>
        <taxon>Eurotatoria</taxon>
        <taxon>Monogononta</taxon>
        <taxon>Pseudotrocha</taxon>
        <taxon>Ploima</taxon>
        <taxon>Brachionidae</taxon>
        <taxon>Brachionus</taxon>
    </lineage>
</organism>
<dbReference type="AlphaFoldDB" id="A0A3M7QVW2"/>
<dbReference type="STRING" id="10195.A0A3M7QVW2"/>
<dbReference type="Proteomes" id="UP000276133">
    <property type="component" value="Unassembled WGS sequence"/>
</dbReference>
<dbReference type="GO" id="GO:0046872">
    <property type="term" value="F:metal ion binding"/>
    <property type="evidence" value="ECO:0007669"/>
    <property type="project" value="UniProtKB-KW"/>
</dbReference>